<name>C7XRN0_FUSVC</name>
<dbReference type="HOGENOM" id="CLU_140269_0_0_0"/>
<dbReference type="Proteomes" id="UP000016231">
    <property type="component" value="Chromosome"/>
</dbReference>
<protein>
    <submittedName>
        <fullName evidence="2">Uncharacterized protein</fullName>
    </submittedName>
</protein>
<dbReference type="RefSeq" id="WP_020788942.1">
    <property type="nucleotide sequence ID" value="NC_022196.1"/>
</dbReference>
<evidence type="ECO:0000313" key="3">
    <source>
        <dbReference type="Proteomes" id="UP000016231"/>
    </source>
</evidence>
<gene>
    <name evidence="2" type="ORF">HMPREF0946_01546</name>
</gene>
<keyword evidence="1" id="KW-0812">Transmembrane</keyword>
<sequence>MISIRKREKETIIIQNFKREYLPIFSYLIGGYSILNFLSMIKVDINLSYKFFLVGFGITFLWYSIKSYRNEKLITQVFLIVNNKELIIKIKEMKSSKREKTFLLNNKDRSTIF</sequence>
<organism evidence="2 3">
    <name type="scientific">Fusobacterium vincentii 3_1_36A2</name>
    <dbReference type="NCBI Taxonomy" id="469604"/>
    <lineage>
        <taxon>Bacteria</taxon>
        <taxon>Fusobacteriati</taxon>
        <taxon>Fusobacteriota</taxon>
        <taxon>Fusobacteriia</taxon>
        <taxon>Fusobacteriales</taxon>
        <taxon>Fusobacteriaceae</taxon>
        <taxon>Fusobacterium</taxon>
    </lineage>
</organism>
<evidence type="ECO:0000256" key="1">
    <source>
        <dbReference type="SAM" id="Phobius"/>
    </source>
</evidence>
<evidence type="ECO:0000313" key="2">
    <source>
        <dbReference type="EMBL" id="EEU31685.2"/>
    </source>
</evidence>
<proteinExistence type="predicted"/>
<feature type="transmembrane region" description="Helical" evidence="1">
    <location>
        <begin position="21"/>
        <end position="41"/>
    </location>
</feature>
<dbReference type="EMBL" id="CP003700">
    <property type="protein sequence ID" value="EEU31685.2"/>
    <property type="molecule type" value="Genomic_DNA"/>
</dbReference>
<keyword evidence="1" id="KW-0472">Membrane</keyword>
<accession>C7XRN0</accession>
<dbReference type="KEGG" id="fnc:HMPREF0946_01546"/>
<keyword evidence="1" id="KW-1133">Transmembrane helix</keyword>
<dbReference type="AlphaFoldDB" id="C7XRN0"/>
<reference evidence="2 3" key="1">
    <citation type="submission" date="2013-08" db="EMBL/GenBank/DDBJ databases">
        <title>The Genome Sequence of Fusobacterium sp. 3_1_36A2.</title>
        <authorList>
            <consortium name="The Broad Institute Genome Sequencing Platform"/>
            <person name="Earl A."/>
            <person name="Ward D."/>
            <person name="Feldgarden M."/>
            <person name="Gevers D."/>
            <person name="Strauss J."/>
            <person name="White A."/>
            <person name="Allen-Vercoe E."/>
            <person name="Walker B."/>
            <person name="Young S.K."/>
            <person name="Zeng Q."/>
            <person name="Gargeya S."/>
            <person name="Fitzgerald M."/>
            <person name="Haas B."/>
            <person name="Abouelleil A."/>
            <person name="Alvarado L."/>
            <person name="Arachchi H.M."/>
            <person name="Berlin A.M."/>
            <person name="Chapman S.B."/>
            <person name="Goldberg J."/>
            <person name="Griggs A."/>
            <person name="Gujja S."/>
            <person name="Hansen M."/>
            <person name="Howarth C."/>
            <person name="Imamovic A."/>
            <person name="Larimer J."/>
            <person name="McCowen C."/>
            <person name="Montmayeur A."/>
            <person name="Murphy C."/>
            <person name="Neiman D."/>
            <person name="Pearson M."/>
            <person name="Priest M."/>
            <person name="Roberts A."/>
            <person name="Saif S."/>
            <person name="Shea T."/>
            <person name="Sisk P."/>
            <person name="Sykes S."/>
            <person name="Wortman J."/>
            <person name="Nusbaum C."/>
            <person name="Birren B."/>
        </authorList>
    </citation>
    <scope>NUCLEOTIDE SEQUENCE [LARGE SCALE GENOMIC DNA]</scope>
    <source>
        <strain evidence="2 3">3_1_36A2</strain>
    </source>
</reference>
<feature type="transmembrane region" description="Helical" evidence="1">
    <location>
        <begin position="47"/>
        <end position="65"/>
    </location>
</feature>